<name>A0A5B7EXP4_PORTR</name>
<proteinExistence type="predicted"/>
<accession>A0A5B7EXP4</accession>
<comment type="caution">
    <text evidence="1">The sequence shown here is derived from an EMBL/GenBank/DDBJ whole genome shotgun (WGS) entry which is preliminary data.</text>
</comment>
<gene>
    <name evidence="1" type="ORF">E2C01_031100</name>
</gene>
<evidence type="ECO:0000313" key="2">
    <source>
        <dbReference type="Proteomes" id="UP000324222"/>
    </source>
</evidence>
<sequence length="96" mass="11338">MANSRGHRDDWPSPPIFPEATEMTGLHHHYFQTYRDDWPVTPQRSERIGEKKDKCLETSLLNEVKSEKSDIQKQVVSCRGVEYVSDYFRMDIIEYS</sequence>
<organism evidence="1 2">
    <name type="scientific">Portunus trituberculatus</name>
    <name type="common">Swimming crab</name>
    <name type="synonym">Neptunus trituberculatus</name>
    <dbReference type="NCBI Taxonomy" id="210409"/>
    <lineage>
        <taxon>Eukaryota</taxon>
        <taxon>Metazoa</taxon>
        <taxon>Ecdysozoa</taxon>
        <taxon>Arthropoda</taxon>
        <taxon>Crustacea</taxon>
        <taxon>Multicrustacea</taxon>
        <taxon>Malacostraca</taxon>
        <taxon>Eumalacostraca</taxon>
        <taxon>Eucarida</taxon>
        <taxon>Decapoda</taxon>
        <taxon>Pleocyemata</taxon>
        <taxon>Brachyura</taxon>
        <taxon>Eubrachyura</taxon>
        <taxon>Portunoidea</taxon>
        <taxon>Portunidae</taxon>
        <taxon>Portuninae</taxon>
        <taxon>Portunus</taxon>
    </lineage>
</organism>
<dbReference type="EMBL" id="VSRR010003831">
    <property type="protein sequence ID" value="MPC37613.1"/>
    <property type="molecule type" value="Genomic_DNA"/>
</dbReference>
<evidence type="ECO:0000313" key="1">
    <source>
        <dbReference type="EMBL" id="MPC37613.1"/>
    </source>
</evidence>
<reference evidence="1 2" key="1">
    <citation type="submission" date="2019-05" db="EMBL/GenBank/DDBJ databases">
        <title>Another draft genome of Portunus trituberculatus and its Hox gene families provides insights of decapod evolution.</title>
        <authorList>
            <person name="Jeong J.-H."/>
            <person name="Song I."/>
            <person name="Kim S."/>
            <person name="Choi T."/>
            <person name="Kim D."/>
            <person name="Ryu S."/>
            <person name="Kim W."/>
        </authorList>
    </citation>
    <scope>NUCLEOTIDE SEQUENCE [LARGE SCALE GENOMIC DNA]</scope>
    <source>
        <tissue evidence="1">Muscle</tissue>
    </source>
</reference>
<keyword evidence="2" id="KW-1185">Reference proteome</keyword>
<dbReference type="AlphaFoldDB" id="A0A5B7EXP4"/>
<dbReference type="Proteomes" id="UP000324222">
    <property type="component" value="Unassembled WGS sequence"/>
</dbReference>
<protein>
    <submittedName>
        <fullName evidence="1">Uncharacterized protein</fullName>
    </submittedName>
</protein>